<organism evidence="1">
    <name type="scientific">Mimiviridae sp. ChoanoV1</name>
    <dbReference type="NCBI Taxonomy" id="2596887"/>
    <lineage>
        <taxon>Viruses</taxon>
        <taxon>Varidnaviria</taxon>
        <taxon>Bamfordvirae</taxon>
        <taxon>Nucleocytoviricota</taxon>
        <taxon>Megaviricetes</taxon>
        <taxon>Imitervirales</taxon>
        <taxon>Schizomimiviridae</taxon>
    </lineage>
</organism>
<name>A0A5B8IHJ3_9VIRU</name>
<proteinExistence type="predicted"/>
<evidence type="ECO:0000313" key="1">
    <source>
        <dbReference type="EMBL" id="QDY51742.1"/>
    </source>
</evidence>
<dbReference type="EMBL" id="MK250085">
    <property type="protein sequence ID" value="QDY51742.1"/>
    <property type="molecule type" value="Genomic_DNA"/>
</dbReference>
<reference evidence="1" key="1">
    <citation type="submission" date="2018-11" db="EMBL/GenBank/DDBJ databases">
        <title>A distinct lineage of giant viruses engineers rhodopsin photosystems in predatory marine eukaryotes.</title>
        <authorList>
            <person name="Needham D.M."/>
            <person name="Yoshizawa S."/>
            <person name="Hosaka T."/>
            <person name="Poirier C."/>
            <person name="Choi C.-J."/>
            <person name="Hehenberger E."/>
            <person name="Irwin N.A.T."/>
            <person name="Wilken S."/>
            <person name="Yung C.-M."/>
            <person name="Bachy C."/>
            <person name="Kurihara R."/>
            <person name="Nakajima Y."/>
            <person name="Kojima K."/>
            <person name="Kimura-Someya T."/>
            <person name="Leonard G."/>
            <person name="Malmstrom R.R."/>
            <person name="Mende D."/>
            <person name="Olson D.K."/>
            <person name="Sudo Y."/>
            <person name="Sudek S."/>
            <person name="Richards T.A."/>
            <person name="DeLong E.F."/>
            <person name="Keeling P.J."/>
            <person name="Santoro A.E."/>
            <person name="Shirouzu M."/>
            <person name="Iwasaki W."/>
            <person name="Worden A.Z."/>
        </authorList>
    </citation>
    <scope>NUCLEOTIDE SEQUENCE</scope>
</reference>
<gene>
    <name evidence="1" type="ORF">1_127</name>
</gene>
<protein>
    <submittedName>
        <fullName evidence="1">Uncharacterized protein</fullName>
    </submittedName>
</protein>
<sequence>MWENIYDYFNFINIIPDNKEIKNDSIKNKEEKNKEEKNKYQLCWNNSKIFEFGEIIN</sequence>
<accession>A0A5B8IHJ3</accession>